<evidence type="ECO:0000256" key="5">
    <source>
        <dbReference type="ARBA" id="ARBA00023136"/>
    </source>
</evidence>
<feature type="transmembrane region" description="Helical" evidence="6">
    <location>
        <begin position="261"/>
        <end position="279"/>
    </location>
</feature>
<feature type="transmembrane region" description="Helical" evidence="6">
    <location>
        <begin position="85"/>
        <end position="106"/>
    </location>
</feature>
<evidence type="ECO:0000313" key="7">
    <source>
        <dbReference type="EMBL" id="MBB6431006.1"/>
    </source>
</evidence>
<comment type="subcellular location">
    <subcellularLocation>
        <location evidence="1 6">Membrane</location>
        <topology evidence="1 6">Multi-pass membrane protein</topology>
    </subcellularLocation>
</comment>
<dbReference type="Pfam" id="PF01384">
    <property type="entry name" value="PHO4"/>
    <property type="match status" value="1"/>
</dbReference>
<accession>A0A7X0H849</accession>
<dbReference type="GO" id="GO:0005315">
    <property type="term" value="F:phosphate transmembrane transporter activity"/>
    <property type="evidence" value="ECO:0007669"/>
    <property type="project" value="InterPro"/>
</dbReference>
<comment type="caution">
    <text evidence="7">The sequence shown here is derived from an EMBL/GenBank/DDBJ whole genome shotgun (WGS) entry which is preliminary data.</text>
</comment>
<keyword evidence="3 6" id="KW-0812">Transmembrane</keyword>
<feature type="transmembrane region" description="Helical" evidence="6">
    <location>
        <begin position="44"/>
        <end position="64"/>
    </location>
</feature>
<evidence type="ECO:0000256" key="1">
    <source>
        <dbReference type="ARBA" id="ARBA00004141"/>
    </source>
</evidence>
<sequence>MLEMVLIGVVVGAAIALAFANGANDNAKGVATLIGSGLVKIKPAVVYAAVTTAMGSVAAIWIGAELASKFKGKGIVADAIWQSGSFAACVGLAAGGTVLLATRLALPISTTHAMVGSIIGIGAAGGGLEWAAVWKKFFYPLMASPFIALALAALLYLLFTGIRRLARINRETCLCVGQEVVPLSIGGDGTLAMASTGVTLTADQAEQCEQRYTGRFLGISAQTVLDRCHFLTAGAVSFARGLNDTPKVAALMIGLSFMTDWQAVVVVGIGIAAGGLLAVRRVAQTMSHRITGMNDGQAFTANLNTAFLVIVASKWGVPVSTTHVSCGSLIGIGAVSGQGRWKMIVTIVLAWVATLPVAAVLGALCWTLLG</sequence>
<proteinExistence type="inferred from homology"/>
<keyword evidence="2 6" id="KW-0813">Transport</keyword>
<protein>
    <recommendedName>
        <fullName evidence="6">Phosphate transporter</fullName>
    </recommendedName>
</protein>
<evidence type="ECO:0000256" key="6">
    <source>
        <dbReference type="RuleBase" id="RU363058"/>
    </source>
</evidence>
<feature type="transmembrane region" description="Helical" evidence="6">
    <location>
        <begin position="112"/>
        <end position="131"/>
    </location>
</feature>
<organism evidence="7 8">
    <name type="scientific">Algisphaera agarilytica</name>
    <dbReference type="NCBI Taxonomy" id="1385975"/>
    <lineage>
        <taxon>Bacteria</taxon>
        <taxon>Pseudomonadati</taxon>
        <taxon>Planctomycetota</taxon>
        <taxon>Phycisphaerae</taxon>
        <taxon>Phycisphaerales</taxon>
        <taxon>Phycisphaeraceae</taxon>
        <taxon>Algisphaera</taxon>
    </lineage>
</organism>
<name>A0A7X0H849_9BACT</name>
<keyword evidence="4 6" id="KW-1133">Transmembrane helix</keyword>
<dbReference type="Proteomes" id="UP000541810">
    <property type="component" value="Unassembled WGS sequence"/>
</dbReference>
<evidence type="ECO:0000313" key="8">
    <source>
        <dbReference type="Proteomes" id="UP000541810"/>
    </source>
</evidence>
<dbReference type="AlphaFoldDB" id="A0A7X0H849"/>
<evidence type="ECO:0000256" key="4">
    <source>
        <dbReference type="ARBA" id="ARBA00022989"/>
    </source>
</evidence>
<keyword evidence="5 6" id="KW-0472">Membrane</keyword>
<dbReference type="GO" id="GO:0035435">
    <property type="term" value="P:phosphate ion transmembrane transport"/>
    <property type="evidence" value="ECO:0007669"/>
    <property type="project" value="TreeGrafter"/>
</dbReference>
<evidence type="ECO:0000256" key="3">
    <source>
        <dbReference type="ARBA" id="ARBA00022692"/>
    </source>
</evidence>
<dbReference type="InterPro" id="IPR001204">
    <property type="entry name" value="Phos_transporter"/>
</dbReference>
<gene>
    <name evidence="7" type="ORF">HNQ40_002812</name>
</gene>
<feature type="transmembrane region" description="Helical" evidence="6">
    <location>
        <begin position="344"/>
        <end position="369"/>
    </location>
</feature>
<dbReference type="PANTHER" id="PTHR11101">
    <property type="entry name" value="PHOSPHATE TRANSPORTER"/>
    <property type="match status" value="1"/>
</dbReference>
<dbReference type="GO" id="GO:0016020">
    <property type="term" value="C:membrane"/>
    <property type="evidence" value="ECO:0007669"/>
    <property type="project" value="UniProtKB-SubCell"/>
</dbReference>
<keyword evidence="8" id="KW-1185">Reference proteome</keyword>
<comment type="similarity">
    <text evidence="6">Belongs to the inorganic phosphate transporter (PiT) (TC 2.A.20) family.</text>
</comment>
<dbReference type="EMBL" id="JACHGY010000001">
    <property type="protein sequence ID" value="MBB6431006.1"/>
    <property type="molecule type" value="Genomic_DNA"/>
</dbReference>
<keyword evidence="6" id="KW-0592">Phosphate transport</keyword>
<feature type="transmembrane region" description="Helical" evidence="6">
    <location>
        <begin position="138"/>
        <end position="159"/>
    </location>
</feature>
<evidence type="ECO:0000256" key="2">
    <source>
        <dbReference type="ARBA" id="ARBA00022448"/>
    </source>
</evidence>
<reference evidence="7 8" key="1">
    <citation type="submission" date="2020-08" db="EMBL/GenBank/DDBJ databases">
        <title>Genomic Encyclopedia of Type Strains, Phase IV (KMG-IV): sequencing the most valuable type-strain genomes for metagenomic binning, comparative biology and taxonomic classification.</title>
        <authorList>
            <person name="Goeker M."/>
        </authorList>
    </citation>
    <scope>NUCLEOTIDE SEQUENCE [LARGE SCALE GENOMIC DNA]</scope>
    <source>
        <strain evidence="7 8">DSM 103725</strain>
    </source>
</reference>
<dbReference type="PANTHER" id="PTHR11101:SF80">
    <property type="entry name" value="PHOSPHATE TRANSPORTER"/>
    <property type="match status" value="1"/>
</dbReference>